<keyword evidence="3" id="KW-1185">Reference proteome</keyword>
<organism evidence="2 3">
    <name type="scientific">Trichonephila clavata</name>
    <name type="common">Joro spider</name>
    <name type="synonym">Nephila clavata</name>
    <dbReference type="NCBI Taxonomy" id="2740835"/>
    <lineage>
        <taxon>Eukaryota</taxon>
        <taxon>Metazoa</taxon>
        <taxon>Ecdysozoa</taxon>
        <taxon>Arthropoda</taxon>
        <taxon>Chelicerata</taxon>
        <taxon>Arachnida</taxon>
        <taxon>Araneae</taxon>
        <taxon>Araneomorphae</taxon>
        <taxon>Entelegynae</taxon>
        <taxon>Araneoidea</taxon>
        <taxon>Nephilidae</taxon>
        <taxon>Trichonephila</taxon>
    </lineage>
</organism>
<dbReference type="AlphaFoldDB" id="A0A8X6F1S5"/>
<evidence type="ECO:0000313" key="3">
    <source>
        <dbReference type="Proteomes" id="UP000887116"/>
    </source>
</evidence>
<comment type="caution">
    <text evidence="2">The sequence shown here is derived from an EMBL/GenBank/DDBJ whole genome shotgun (WGS) entry which is preliminary data.</text>
</comment>
<reference evidence="2" key="1">
    <citation type="submission" date="2020-07" db="EMBL/GenBank/DDBJ databases">
        <title>Multicomponent nature underlies the extraordinary mechanical properties of spider dragline silk.</title>
        <authorList>
            <person name="Kono N."/>
            <person name="Nakamura H."/>
            <person name="Mori M."/>
            <person name="Yoshida Y."/>
            <person name="Ohtoshi R."/>
            <person name="Malay A.D."/>
            <person name="Moran D.A.P."/>
            <person name="Tomita M."/>
            <person name="Numata K."/>
            <person name="Arakawa K."/>
        </authorList>
    </citation>
    <scope>NUCLEOTIDE SEQUENCE</scope>
</reference>
<feature type="compositionally biased region" description="Basic residues" evidence="1">
    <location>
        <begin position="8"/>
        <end position="20"/>
    </location>
</feature>
<proteinExistence type="predicted"/>
<accession>A0A8X6F1S5</accession>
<dbReference type="EMBL" id="BMAO01000558">
    <property type="protein sequence ID" value="GFQ67647.1"/>
    <property type="molecule type" value="Genomic_DNA"/>
</dbReference>
<name>A0A8X6F1S5_TRICU</name>
<gene>
    <name evidence="2" type="ORF">TNCT_354541</name>
</gene>
<protein>
    <submittedName>
        <fullName evidence="2">Uncharacterized protein</fullName>
    </submittedName>
</protein>
<evidence type="ECO:0000313" key="2">
    <source>
        <dbReference type="EMBL" id="GFQ67647.1"/>
    </source>
</evidence>
<feature type="region of interest" description="Disordered" evidence="1">
    <location>
        <begin position="1"/>
        <end position="22"/>
    </location>
</feature>
<sequence length="89" mass="10313">MHPEQLKHLRKSNHVSRKIKSTTVARAAETPIQHMARLLGLRKQINVAITLKWKAQMHDGFIYKLSGKSEDCHTYISWFGSRPKFAQTK</sequence>
<evidence type="ECO:0000256" key="1">
    <source>
        <dbReference type="SAM" id="MobiDB-lite"/>
    </source>
</evidence>
<dbReference type="Proteomes" id="UP000887116">
    <property type="component" value="Unassembled WGS sequence"/>
</dbReference>
<dbReference type="OrthoDB" id="8040188at2759"/>